<keyword evidence="3" id="KW-1185">Reference proteome</keyword>
<dbReference type="STRING" id="1392247.A0A3N4L3E6"/>
<evidence type="ECO:0000313" key="2">
    <source>
        <dbReference type="EMBL" id="RPB17397.1"/>
    </source>
</evidence>
<dbReference type="PANTHER" id="PTHR13246:SF1">
    <property type="entry name" value="CYTOSOLIC ENDO-BETA-N-ACETYLGLUCOSAMINIDASE"/>
    <property type="match status" value="1"/>
</dbReference>
<evidence type="ECO:0000259" key="1">
    <source>
        <dbReference type="Pfam" id="PF03644"/>
    </source>
</evidence>
<accession>A0A3N4L3E6</accession>
<organism evidence="2 3">
    <name type="scientific">Morchella conica CCBAS932</name>
    <dbReference type="NCBI Taxonomy" id="1392247"/>
    <lineage>
        <taxon>Eukaryota</taxon>
        <taxon>Fungi</taxon>
        <taxon>Dikarya</taxon>
        <taxon>Ascomycota</taxon>
        <taxon>Pezizomycotina</taxon>
        <taxon>Pezizomycetes</taxon>
        <taxon>Pezizales</taxon>
        <taxon>Morchellaceae</taxon>
        <taxon>Morchella</taxon>
    </lineage>
</organism>
<dbReference type="GO" id="GO:0033925">
    <property type="term" value="F:mannosyl-glycoprotein endo-beta-N-acetylglucosaminidase activity"/>
    <property type="evidence" value="ECO:0007669"/>
    <property type="project" value="UniProtKB-EC"/>
</dbReference>
<dbReference type="Pfam" id="PF03644">
    <property type="entry name" value="Glyco_hydro_85"/>
    <property type="match status" value="1"/>
</dbReference>
<dbReference type="InParanoid" id="A0A3N4L3E6"/>
<gene>
    <name evidence="2" type="ORF">P167DRAFT_479491</name>
</gene>
<keyword evidence="2" id="KW-0378">Hydrolase</keyword>
<dbReference type="AlphaFoldDB" id="A0A3N4L3E6"/>
<dbReference type="InterPro" id="IPR032979">
    <property type="entry name" value="ENGase"/>
</dbReference>
<feature type="domain" description="Cytosolic endo-beta-N-acetylglucosaminidase TIM barrel" evidence="1">
    <location>
        <begin position="70"/>
        <end position="351"/>
    </location>
</feature>
<dbReference type="SUPFAM" id="SSF51445">
    <property type="entry name" value="(Trans)glycosidases"/>
    <property type="match status" value="1"/>
</dbReference>
<dbReference type="GO" id="GO:0005829">
    <property type="term" value="C:cytosol"/>
    <property type="evidence" value="ECO:0007669"/>
    <property type="project" value="UniProtKB-SubCell"/>
</dbReference>
<sequence length="374" mass="42142">MQELADWNPELSFKHLTNISNTPLQRRPTLASGLPSVQASAVTVPRVLVCHDFKGGYHPSESSQGRYPFSDTVYTTEYLQYVSTFVYFSHKRVTIPPVSWINLMHRNGIKVLGTFLLENDDGKEEITRVLEKGSEGEFLFATQLARVAETYGFDGWLMNFESSFPTAKFSPLQVQNFLRELKSATHALVPQSEIIWYDALTILNEVHWQNGLTLLNAPFFAASDSLFTNYGWREPDLYHTAAMARAMFRISDIYAGIDCYGRGSLGDGGFGVGTALAVIRDHCLSAALFAPGWTFENFDGKDFQAIDKRFWLGDETSDPTAPGPLADYIEVKESGSEYYFYTNFNRGFGNALWLKGEAWLPWSFTCLLSHTDQI</sequence>
<dbReference type="Gene3D" id="3.20.20.80">
    <property type="entry name" value="Glycosidases"/>
    <property type="match status" value="1"/>
</dbReference>
<evidence type="ECO:0000313" key="3">
    <source>
        <dbReference type="Proteomes" id="UP000277580"/>
    </source>
</evidence>
<reference evidence="2 3" key="1">
    <citation type="journal article" date="2018" name="Nat. Ecol. Evol.">
        <title>Pezizomycetes genomes reveal the molecular basis of ectomycorrhizal truffle lifestyle.</title>
        <authorList>
            <person name="Murat C."/>
            <person name="Payen T."/>
            <person name="Noel B."/>
            <person name="Kuo A."/>
            <person name="Morin E."/>
            <person name="Chen J."/>
            <person name="Kohler A."/>
            <person name="Krizsan K."/>
            <person name="Balestrini R."/>
            <person name="Da Silva C."/>
            <person name="Montanini B."/>
            <person name="Hainaut M."/>
            <person name="Levati E."/>
            <person name="Barry K.W."/>
            <person name="Belfiori B."/>
            <person name="Cichocki N."/>
            <person name="Clum A."/>
            <person name="Dockter R.B."/>
            <person name="Fauchery L."/>
            <person name="Guy J."/>
            <person name="Iotti M."/>
            <person name="Le Tacon F."/>
            <person name="Lindquist E.A."/>
            <person name="Lipzen A."/>
            <person name="Malagnac F."/>
            <person name="Mello A."/>
            <person name="Molinier V."/>
            <person name="Miyauchi S."/>
            <person name="Poulain J."/>
            <person name="Riccioni C."/>
            <person name="Rubini A."/>
            <person name="Sitrit Y."/>
            <person name="Splivallo R."/>
            <person name="Traeger S."/>
            <person name="Wang M."/>
            <person name="Zifcakova L."/>
            <person name="Wipf D."/>
            <person name="Zambonelli A."/>
            <person name="Paolocci F."/>
            <person name="Nowrousian M."/>
            <person name="Ottonello S."/>
            <person name="Baldrian P."/>
            <person name="Spatafora J.W."/>
            <person name="Henrissat B."/>
            <person name="Nagy L.G."/>
            <person name="Aury J.M."/>
            <person name="Wincker P."/>
            <person name="Grigoriev I.V."/>
            <person name="Bonfante P."/>
            <person name="Martin F.M."/>
        </authorList>
    </citation>
    <scope>NUCLEOTIDE SEQUENCE [LARGE SCALE GENOMIC DNA]</scope>
    <source>
        <strain evidence="2 3">CCBAS932</strain>
    </source>
</reference>
<dbReference type="Proteomes" id="UP000277580">
    <property type="component" value="Unassembled WGS sequence"/>
</dbReference>
<proteinExistence type="predicted"/>
<dbReference type="InterPro" id="IPR005201">
    <property type="entry name" value="TIM_ENGase"/>
</dbReference>
<protein>
    <submittedName>
        <fullName evidence="2">Glycoside hydrolase</fullName>
    </submittedName>
</protein>
<dbReference type="PANTHER" id="PTHR13246">
    <property type="entry name" value="ENDO BETA N-ACETYLGLUCOSAMINIDASE"/>
    <property type="match status" value="1"/>
</dbReference>
<name>A0A3N4L3E6_9PEZI</name>
<dbReference type="OrthoDB" id="284473at2759"/>
<dbReference type="EMBL" id="ML119106">
    <property type="protein sequence ID" value="RPB17397.1"/>
    <property type="molecule type" value="Genomic_DNA"/>
</dbReference>
<dbReference type="InterPro" id="IPR017853">
    <property type="entry name" value="GH"/>
</dbReference>